<proteinExistence type="predicted"/>
<feature type="region of interest" description="Disordered" evidence="9">
    <location>
        <begin position="1"/>
        <end position="26"/>
    </location>
</feature>
<dbReference type="GO" id="GO:0006397">
    <property type="term" value="P:mRNA processing"/>
    <property type="evidence" value="ECO:0007669"/>
    <property type="project" value="UniProtKB-KW"/>
</dbReference>
<evidence type="ECO:0000256" key="3">
    <source>
        <dbReference type="ARBA" id="ARBA00022643"/>
    </source>
</evidence>
<dbReference type="PANTHER" id="PTHR45936:SF1">
    <property type="entry name" value="TRNA-DIHYDROURIDINE(20) SYNTHASE [NAD(P)+]-LIKE"/>
    <property type="match status" value="1"/>
</dbReference>
<dbReference type="EMBL" id="KY000225">
    <property type="protein sequence ID" value="ASF90180.1"/>
    <property type="molecule type" value="Genomic_DNA"/>
</dbReference>
<comment type="catalytic activity">
    <reaction evidence="7">
        <text>a 5,6-dihydrouridine in mRNA + NAD(+) = a uridine in mRNA + NADH + H(+)</text>
        <dbReference type="Rhea" id="RHEA:69851"/>
        <dbReference type="Rhea" id="RHEA-COMP:14658"/>
        <dbReference type="Rhea" id="RHEA-COMP:17789"/>
        <dbReference type="ChEBI" id="CHEBI:15378"/>
        <dbReference type="ChEBI" id="CHEBI:57540"/>
        <dbReference type="ChEBI" id="CHEBI:57945"/>
        <dbReference type="ChEBI" id="CHEBI:65315"/>
        <dbReference type="ChEBI" id="CHEBI:74443"/>
    </reaction>
    <physiologicalReaction direction="right-to-left" evidence="7">
        <dbReference type="Rhea" id="RHEA:69853"/>
    </physiologicalReaction>
</comment>
<dbReference type="GO" id="GO:0017150">
    <property type="term" value="F:tRNA dihydrouridine synthase activity"/>
    <property type="evidence" value="ECO:0007669"/>
    <property type="project" value="InterPro"/>
</dbReference>
<dbReference type="SUPFAM" id="SSF51395">
    <property type="entry name" value="FMN-linked oxidoreductases"/>
    <property type="match status" value="1"/>
</dbReference>
<name>A0A2D0XHP1_9BASI</name>
<evidence type="ECO:0000256" key="2">
    <source>
        <dbReference type="ARBA" id="ARBA00022630"/>
    </source>
</evidence>
<dbReference type="PROSITE" id="PS01136">
    <property type="entry name" value="UPF0034"/>
    <property type="match status" value="1"/>
</dbReference>
<keyword evidence="5" id="KW-0819">tRNA processing</keyword>
<evidence type="ECO:0000259" key="10">
    <source>
        <dbReference type="Pfam" id="PF01207"/>
    </source>
</evidence>
<dbReference type="InterPro" id="IPR052582">
    <property type="entry name" value="tRNA-DUS-like"/>
</dbReference>
<comment type="cofactor">
    <cofactor evidence="1">
        <name>FMN</name>
        <dbReference type="ChEBI" id="CHEBI:58210"/>
    </cofactor>
</comment>
<comment type="catalytic activity">
    <reaction evidence="8">
        <text>a 5,6-dihydrouridine in mRNA + NADP(+) = a uridine in mRNA + NADPH + H(+)</text>
        <dbReference type="Rhea" id="RHEA:69855"/>
        <dbReference type="Rhea" id="RHEA-COMP:14658"/>
        <dbReference type="Rhea" id="RHEA-COMP:17789"/>
        <dbReference type="ChEBI" id="CHEBI:15378"/>
        <dbReference type="ChEBI" id="CHEBI:57783"/>
        <dbReference type="ChEBI" id="CHEBI:58349"/>
        <dbReference type="ChEBI" id="CHEBI:65315"/>
        <dbReference type="ChEBI" id="CHEBI:74443"/>
    </reaction>
    <physiologicalReaction direction="right-to-left" evidence="8">
        <dbReference type="Rhea" id="RHEA:69857"/>
    </physiologicalReaction>
</comment>
<keyword evidence="6" id="KW-0560">Oxidoreductase</keyword>
<evidence type="ECO:0000256" key="1">
    <source>
        <dbReference type="ARBA" id="ARBA00001917"/>
    </source>
</evidence>
<dbReference type="InterPro" id="IPR035587">
    <property type="entry name" value="DUS-like_FMN-bd"/>
</dbReference>
<organism evidence="11">
    <name type="scientific">Bartheletia paradoxa</name>
    <dbReference type="NCBI Taxonomy" id="669517"/>
    <lineage>
        <taxon>Eukaryota</taxon>
        <taxon>Fungi</taxon>
        <taxon>Dikarya</taxon>
        <taxon>Basidiomycota</taxon>
        <taxon>Agaricomycotina</taxon>
        <taxon>Bartheletiomycetes</taxon>
        <taxon>Bartheletiales</taxon>
        <taxon>Bartheletiaceae</taxon>
        <taxon>Bartheletia</taxon>
    </lineage>
</organism>
<sequence>MAVLDHARSRSCSPDPSEPALKRTRVSVSSTLEPVLSTGTAEPSSALTSAQPERLIDYRNSVVLAPMVRSGTLPTRLVSLRYGADLVWGPEIVAQAIIGTTRVVDPVTGVIDYRKNNRSIWSTHPIERPYMVFQLGASDPVLAAEAALTVAQDIVAIDLNCGCPKPFSISGGMGAALLSKPDVLCSILTALVAALPTKSVSAKIRLLPEDEPTMDLVRQIAGTGIKALTVHCRTRDMRSTETALWHRLVAIREEIEGMGIPVICNGDGQGRNDLEKIRGITSASSIMVARAAEANPSVFRAEGPLDIETDVAPFYVRTALVLDNFFQNTKFCLGSMNIHSLKHYSPPGPPLQLREATAELKERRKNLKIATSKSKNYEMLAEVWGIDAEATRREGIEGVLGGLREELQIREARRIEETKSGLGRVGIDKVVEQVEAIGEPLGPAPDLEESTTELMAESVTAAVEV</sequence>
<dbReference type="InterPro" id="IPR018517">
    <property type="entry name" value="tRNA_hU_synthase_CS"/>
</dbReference>
<dbReference type="Pfam" id="PF01207">
    <property type="entry name" value="Dus"/>
    <property type="match status" value="1"/>
</dbReference>
<dbReference type="CDD" id="cd02801">
    <property type="entry name" value="DUS_like_FMN"/>
    <property type="match status" value="1"/>
</dbReference>
<reference evidence="11" key="1">
    <citation type="submission" date="2016-10" db="EMBL/GenBank/DDBJ databases">
        <title>Phylogenomic data for the living fossil Bartheletia paradoxa suggests that the early evolutionary history of major basidiomycete lineages might not be bifurcate.</title>
        <authorList>
            <person name="Mishra B."/>
            <person name="Choi Y.-J."/>
            <person name="Bauer R."/>
            <person name="Thines M."/>
        </authorList>
    </citation>
    <scope>NUCLEOTIDE SEQUENCE</scope>
</reference>
<keyword evidence="2" id="KW-0285">Flavoprotein</keyword>
<keyword evidence="4" id="KW-0507">mRNA processing</keyword>
<evidence type="ECO:0000256" key="7">
    <source>
        <dbReference type="ARBA" id="ARBA00048342"/>
    </source>
</evidence>
<evidence type="ECO:0000256" key="4">
    <source>
        <dbReference type="ARBA" id="ARBA00022664"/>
    </source>
</evidence>
<evidence type="ECO:0000256" key="6">
    <source>
        <dbReference type="ARBA" id="ARBA00023002"/>
    </source>
</evidence>
<dbReference type="PANTHER" id="PTHR45936">
    <property type="entry name" value="TRNA-DIHYDROURIDINE(20) SYNTHASE [NAD(P)+]-LIKE"/>
    <property type="match status" value="1"/>
</dbReference>
<dbReference type="Gene3D" id="3.20.20.70">
    <property type="entry name" value="Aldolase class I"/>
    <property type="match status" value="1"/>
</dbReference>
<evidence type="ECO:0000256" key="5">
    <source>
        <dbReference type="ARBA" id="ARBA00022694"/>
    </source>
</evidence>
<dbReference type="AlphaFoldDB" id="A0A2D0XHP1"/>
<dbReference type="GO" id="GO:0050660">
    <property type="term" value="F:flavin adenine dinucleotide binding"/>
    <property type="evidence" value="ECO:0007669"/>
    <property type="project" value="InterPro"/>
</dbReference>
<protein>
    <recommendedName>
        <fullName evidence="10">DUS-like FMN-binding domain-containing protein</fullName>
    </recommendedName>
</protein>
<accession>A0A2D0XHP1</accession>
<dbReference type="GO" id="GO:0005737">
    <property type="term" value="C:cytoplasm"/>
    <property type="evidence" value="ECO:0007669"/>
    <property type="project" value="TreeGrafter"/>
</dbReference>
<evidence type="ECO:0000256" key="9">
    <source>
        <dbReference type="SAM" id="MobiDB-lite"/>
    </source>
</evidence>
<feature type="domain" description="DUS-like FMN-binding" evidence="10">
    <location>
        <begin position="64"/>
        <end position="302"/>
    </location>
</feature>
<keyword evidence="3" id="KW-0288">FMN</keyword>
<gene>
    <name evidence="11" type="ORF">SPAR06872</name>
</gene>
<dbReference type="InterPro" id="IPR013785">
    <property type="entry name" value="Aldolase_TIM"/>
</dbReference>
<evidence type="ECO:0000313" key="11">
    <source>
        <dbReference type="EMBL" id="ASF90180.1"/>
    </source>
</evidence>
<evidence type="ECO:0000256" key="8">
    <source>
        <dbReference type="ARBA" id="ARBA00049447"/>
    </source>
</evidence>